<reference evidence="1" key="1">
    <citation type="submission" date="2016-05" db="EMBL/GenBank/DDBJ databases">
        <authorList>
            <person name="Lavstsen T."/>
            <person name="Jespersen J.S."/>
        </authorList>
    </citation>
    <scope>NUCLEOTIDE SEQUENCE</scope>
    <source>
        <tissue evidence="1">Brain</tissue>
    </source>
</reference>
<organism evidence="1">
    <name type="scientific">Nothobranchius kadleci</name>
    <name type="common">African annual killifish</name>
    <dbReference type="NCBI Taxonomy" id="1051664"/>
    <lineage>
        <taxon>Eukaryota</taxon>
        <taxon>Metazoa</taxon>
        <taxon>Chordata</taxon>
        <taxon>Craniata</taxon>
        <taxon>Vertebrata</taxon>
        <taxon>Euteleostomi</taxon>
        <taxon>Actinopterygii</taxon>
        <taxon>Neopterygii</taxon>
        <taxon>Teleostei</taxon>
        <taxon>Neoteleostei</taxon>
        <taxon>Acanthomorphata</taxon>
        <taxon>Ovalentaria</taxon>
        <taxon>Atherinomorphae</taxon>
        <taxon>Cyprinodontiformes</taxon>
        <taxon>Nothobranchiidae</taxon>
        <taxon>Nothobranchius</taxon>
    </lineage>
</organism>
<proteinExistence type="predicted"/>
<dbReference type="AlphaFoldDB" id="A0A1A8CRV9"/>
<sequence length="31" mass="3403">LRSESCGTCRQGDAAVVLQQSPQEQIQSNRL</sequence>
<accession>A0A1A8CRV9</accession>
<name>A0A1A8CRV9_NOTKA</name>
<gene>
    <name evidence="1" type="primary">DCST2</name>
</gene>
<feature type="non-terminal residue" evidence="1">
    <location>
        <position position="1"/>
    </location>
</feature>
<reference evidence="1" key="2">
    <citation type="submission" date="2016-06" db="EMBL/GenBank/DDBJ databases">
        <title>The genome of a short-lived fish provides insights into sex chromosome evolution and the genetic control of aging.</title>
        <authorList>
            <person name="Reichwald K."/>
            <person name="Felder M."/>
            <person name="Petzold A."/>
            <person name="Koch P."/>
            <person name="Groth M."/>
            <person name="Platzer M."/>
        </authorList>
    </citation>
    <scope>NUCLEOTIDE SEQUENCE</scope>
    <source>
        <tissue evidence="1">Brain</tissue>
    </source>
</reference>
<protein>
    <submittedName>
        <fullName evidence="1">DC-STAMP domain containing 2</fullName>
    </submittedName>
</protein>
<feature type="non-terminal residue" evidence="1">
    <location>
        <position position="31"/>
    </location>
</feature>
<evidence type="ECO:0000313" key="1">
    <source>
        <dbReference type="EMBL" id="SBP81446.1"/>
    </source>
</evidence>
<dbReference type="EMBL" id="HADZ01017505">
    <property type="protein sequence ID" value="SBP81446.1"/>
    <property type="molecule type" value="Transcribed_RNA"/>
</dbReference>